<feature type="domain" description="Recombinase" evidence="3">
    <location>
        <begin position="157"/>
        <end position="263"/>
    </location>
</feature>
<dbReference type="InterPro" id="IPR050639">
    <property type="entry name" value="SSR_resolvase"/>
</dbReference>
<gene>
    <name evidence="4" type="ORF">RHODO2019_10735</name>
</gene>
<dbReference type="InterPro" id="IPR011109">
    <property type="entry name" value="DNA_bind_recombinase_dom"/>
</dbReference>
<keyword evidence="1" id="KW-0175">Coiled coil</keyword>
<feature type="coiled-coil region" evidence="1">
    <location>
        <begin position="120"/>
        <end position="147"/>
    </location>
</feature>
<feature type="domain" description="Resolvase/invertase-type recombinase catalytic" evidence="2">
    <location>
        <begin position="3"/>
        <end position="150"/>
    </location>
</feature>
<dbReference type="Proteomes" id="UP001164965">
    <property type="component" value="Chromosome"/>
</dbReference>
<evidence type="ECO:0000259" key="2">
    <source>
        <dbReference type="PROSITE" id="PS51736"/>
    </source>
</evidence>
<evidence type="ECO:0000259" key="3">
    <source>
        <dbReference type="PROSITE" id="PS51737"/>
    </source>
</evidence>
<accession>A0ABY6NXH0</accession>
<dbReference type="InterPro" id="IPR025827">
    <property type="entry name" value="Zn_ribbon_recom_dom"/>
</dbReference>
<dbReference type="EMBL" id="CP110615">
    <property type="protein sequence ID" value="UZJ23683.1"/>
    <property type="molecule type" value="Genomic_DNA"/>
</dbReference>
<evidence type="ECO:0000313" key="5">
    <source>
        <dbReference type="Proteomes" id="UP001164965"/>
    </source>
</evidence>
<protein>
    <submittedName>
        <fullName evidence="4">Recombinase family protein</fullName>
    </submittedName>
</protein>
<dbReference type="Gene3D" id="3.90.1750.20">
    <property type="entry name" value="Putative Large Serine Recombinase, Chain B, Domain 2"/>
    <property type="match status" value="1"/>
</dbReference>
<dbReference type="CDD" id="cd00338">
    <property type="entry name" value="Ser_Recombinase"/>
    <property type="match status" value="1"/>
</dbReference>
<dbReference type="Pfam" id="PF13408">
    <property type="entry name" value="Zn_ribbon_recom"/>
    <property type="match status" value="1"/>
</dbReference>
<dbReference type="SMART" id="SM00857">
    <property type="entry name" value="Resolvase"/>
    <property type="match status" value="1"/>
</dbReference>
<dbReference type="PANTHER" id="PTHR30461:SF23">
    <property type="entry name" value="DNA RECOMBINASE-RELATED"/>
    <property type="match status" value="1"/>
</dbReference>
<sequence>MTRALIYTRVSLDRTGDGAAVERQLEACQKLCELRGWTVVGEESDNSISAFSGKERPAWKRVLEALERGTIDVVVAWHLDRMTRSMLDLEALILLAEGKGVGIATATGDIDLTTDVGRMVARILAAVARAEVERKAARQKLANDQRAAQGKANTAGRRTFGYTREHELIEEEAEQIRDAAARVLTGGTVSSITRLWLEAGNTSEGDEPRKWSRQGVKELLLNPRLAGIRIHRGADMGQGEWEPVLDMETHLALKRVLDGPARSVLGHTGGREAGTLLSGILQCEVCDTDMTGSTRANGVGVYRCRNNRHSTGARAEADAVVLGLVAARLAAPDALGFIAGPERTEEVAEVQAELADIASRRAALTSLFAQGDIGKDDLDGAAQTLSARREKAQERLAEIGGVIGTGLEHIGTPKVAAELELKPLAQQRSVLEAVGRYTVVPGEFPRGGRGKGFKARERIKAEFASSWVN</sequence>
<dbReference type="SUPFAM" id="SSF53041">
    <property type="entry name" value="Resolvase-like"/>
    <property type="match status" value="1"/>
</dbReference>
<dbReference type="InterPro" id="IPR036162">
    <property type="entry name" value="Resolvase-like_N_sf"/>
</dbReference>
<organism evidence="4 5">
    <name type="scientific">Rhodococcus antarcticus</name>
    <dbReference type="NCBI Taxonomy" id="2987751"/>
    <lineage>
        <taxon>Bacteria</taxon>
        <taxon>Bacillati</taxon>
        <taxon>Actinomycetota</taxon>
        <taxon>Actinomycetes</taxon>
        <taxon>Mycobacteriales</taxon>
        <taxon>Nocardiaceae</taxon>
        <taxon>Rhodococcus</taxon>
    </lineage>
</organism>
<evidence type="ECO:0000256" key="1">
    <source>
        <dbReference type="SAM" id="Coils"/>
    </source>
</evidence>
<dbReference type="Pfam" id="PF07508">
    <property type="entry name" value="Recombinase"/>
    <property type="match status" value="1"/>
</dbReference>
<dbReference type="InterPro" id="IPR038109">
    <property type="entry name" value="DNA_bind_recomb_sf"/>
</dbReference>
<reference evidence="4" key="1">
    <citation type="submission" date="2022-10" db="EMBL/GenBank/DDBJ databases">
        <title>Rhodococcus sp.75.</title>
        <authorList>
            <person name="Sun M."/>
        </authorList>
    </citation>
    <scope>NUCLEOTIDE SEQUENCE</scope>
    <source>
        <strain evidence="4">75</strain>
    </source>
</reference>
<proteinExistence type="predicted"/>
<dbReference type="Gene3D" id="3.40.50.1390">
    <property type="entry name" value="Resolvase, N-terminal catalytic domain"/>
    <property type="match status" value="1"/>
</dbReference>
<dbReference type="RefSeq" id="WP_265381791.1">
    <property type="nucleotide sequence ID" value="NZ_CP110615.1"/>
</dbReference>
<dbReference type="PROSITE" id="PS51736">
    <property type="entry name" value="RECOMBINASES_3"/>
    <property type="match status" value="1"/>
</dbReference>
<dbReference type="PROSITE" id="PS51737">
    <property type="entry name" value="RECOMBINASE_DNA_BIND"/>
    <property type="match status" value="1"/>
</dbReference>
<dbReference type="PANTHER" id="PTHR30461">
    <property type="entry name" value="DNA-INVERTASE FROM LAMBDOID PROPHAGE"/>
    <property type="match status" value="1"/>
</dbReference>
<dbReference type="InterPro" id="IPR006119">
    <property type="entry name" value="Resolv_N"/>
</dbReference>
<dbReference type="Pfam" id="PF00239">
    <property type="entry name" value="Resolvase"/>
    <property type="match status" value="1"/>
</dbReference>
<keyword evidence="5" id="KW-1185">Reference proteome</keyword>
<name>A0ABY6NXH0_9NOCA</name>
<evidence type="ECO:0000313" key="4">
    <source>
        <dbReference type="EMBL" id="UZJ23683.1"/>
    </source>
</evidence>